<keyword evidence="1" id="KW-0732">Signal</keyword>
<evidence type="ECO:0000256" key="2">
    <source>
        <dbReference type="ARBA" id="ARBA00022801"/>
    </source>
</evidence>
<dbReference type="STRING" id="225164.V4ARC8"/>
<dbReference type="InterPro" id="IPR017853">
    <property type="entry name" value="GH"/>
</dbReference>
<dbReference type="OMA" id="PADLCSH"/>
<dbReference type="SMART" id="SM00636">
    <property type="entry name" value="Glyco_18"/>
    <property type="match status" value="1"/>
</dbReference>
<feature type="non-terminal residue" evidence="8">
    <location>
        <position position="332"/>
    </location>
</feature>
<dbReference type="HOGENOM" id="CLU_002833_3_1_1"/>
<dbReference type="Proteomes" id="UP000030746">
    <property type="component" value="Unassembled WGS sequence"/>
</dbReference>
<feature type="domain" description="GH18" evidence="7">
    <location>
        <begin position="1"/>
        <end position="332"/>
    </location>
</feature>
<keyword evidence="2 5" id="KW-0378">Hydrolase</keyword>
<keyword evidence="3" id="KW-0325">Glycoprotein</keyword>
<dbReference type="OrthoDB" id="76388at2759"/>
<dbReference type="InterPro" id="IPR001579">
    <property type="entry name" value="Glyco_hydro_18_chit_AS"/>
</dbReference>
<evidence type="ECO:0000259" key="7">
    <source>
        <dbReference type="PROSITE" id="PS51910"/>
    </source>
</evidence>
<organism evidence="8 9">
    <name type="scientific">Lottia gigantea</name>
    <name type="common">Giant owl limpet</name>
    <dbReference type="NCBI Taxonomy" id="225164"/>
    <lineage>
        <taxon>Eukaryota</taxon>
        <taxon>Metazoa</taxon>
        <taxon>Spiralia</taxon>
        <taxon>Lophotrochozoa</taxon>
        <taxon>Mollusca</taxon>
        <taxon>Gastropoda</taxon>
        <taxon>Patellogastropoda</taxon>
        <taxon>Lottioidea</taxon>
        <taxon>Lottiidae</taxon>
        <taxon>Lottia</taxon>
    </lineage>
</organism>
<dbReference type="Pfam" id="PF00704">
    <property type="entry name" value="Glyco_hydro_18"/>
    <property type="match status" value="1"/>
</dbReference>
<dbReference type="SUPFAM" id="SSF54556">
    <property type="entry name" value="Chitinase insertion domain"/>
    <property type="match status" value="1"/>
</dbReference>
<sequence length="332" mass="37088">FPSSSVPSNLCTHVIYAFAQIKDDGGIGFRSTTEQTMVINMTRRLKRANPHLKVSLSIQNGFPKVVKSLTATEKFAFKAIRFLRKYKFDGIDFDWEFPSPADRDIYSRFIEVRNFKEILTNDTYQMSMALPNNVNIFKSRYDVTVLNKNVDFFTIMAYDFHVFNAKVDSKTGFNSPLYPVAGESKYYSVAGLMQYYISSGLLPSKTIVGIPTYGRSYKLANPRNSGLHAPAVGRGDPSPSRKLRGVYTYTDVCIAIKNGAKFSTDAKSHGKYLVKGDNWVAYDDTTSVGEKTQWAMGKGFGGVGIWAVDLDDDTGVCGSKLPLMTTIRYVLN</sequence>
<dbReference type="KEGG" id="lgi:LOTGIDRAFT_94382"/>
<evidence type="ECO:0000256" key="4">
    <source>
        <dbReference type="ARBA" id="ARBA00023295"/>
    </source>
</evidence>
<keyword evidence="9" id="KW-1185">Reference proteome</keyword>
<evidence type="ECO:0000313" key="9">
    <source>
        <dbReference type="Proteomes" id="UP000030746"/>
    </source>
</evidence>
<feature type="non-terminal residue" evidence="8">
    <location>
        <position position="1"/>
    </location>
</feature>
<comment type="similarity">
    <text evidence="6">Belongs to the glycosyl hydrolase 18 family.</text>
</comment>
<dbReference type="PROSITE" id="PS51910">
    <property type="entry name" value="GH18_2"/>
    <property type="match status" value="1"/>
</dbReference>
<dbReference type="AlphaFoldDB" id="V4ARC8"/>
<evidence type="ECO:0000256" key="1">
    <source>
        <dbReference type="ARBA" id="ARBA00022729"/>
    </source>
</evidence>
<dbReference type="GO" id="GO:0006032">
    <property type="term" value="P:chitin catabolic process"/>
    <property type="evidence" value="ECO:0007669"/>
    <property type="project" value="TreeGrafter"/>
</dbReference>
<dbReference type="GO" id="GO:0008061">
    <property type="term" value="F:chitin binding"/>
    <property type="evidence" value="ECO:0007669"/>
    <property type="project" value="InterPro"/>
</dbReference>
<proteinExistence type="inferred from homology"/>
<dbReference type="EMBL" id="KB201504">
    <property type="protein sequence ID" value="ESO96266.1"/>
    <property type="molecule type" value="Genomic_DNA"/>
</dbReference>
<dbReference type="CTD" id="20253000"/>
<dbReference type="SUPFAM" id="SSF51445">
    <property type="entry name" value="(Trans)glycosidases"/>
    <property type="match status" value="1"/>
</dbReference>
<accession>V4ARC8</accession>
<gene>
    <name evidence="8" type="ORF">LOTGIDRAFT_94382</name>
</gene>
<dbReference type="RefSeq" id="XP_009053044.1">
    <property type="nucleotide sequence ID" value="XM_009054796.1"/>
</dbReference>
<protein>
    <recommendedName>
        <fullName evidence="7">GH18 domain-containing protein</fullName>
    </recommendedName>
</protein>
<dbReference type="GO" id="GO:0004568">
    <property type="term" value="F:chitinase activity"/>
    <property type="evidence" value="ECO:0007669"/>
    <property type="project" value="TreeGrafter"/>
</dbReference>
<name>V4ARC8_LOTGI</name>
<dbReference type="GeneID" id="20253000"/>
<dbReference type="InterPro" id="IPR029070">
    <property type="entry name" value="Chitinase_insertion_sf"/>
</dbReference>
<evidence type="ECO:0000313" key="8">
    <source>
        <dbReference type="EMBL" id="ESO96266.1"/>
    </source>
</evidence>
<reference evidence="8 9" key="1">
    <citation type="journal article" date="2013" name="Nature">
        <title>Insights into bilaterian evolution from three spiralian genomes.</title>
        <authorList>
            <person name="Simakov O."/>
            <person name="Marletaz F."/>
            <person name="Cho S.J."/>
            <person name="Edsinger-Gonzales E."/>
            <person name="Havlak P."/>
            <person name="Hellsten U."/>
            <person name="Kuo D.H."/>
            <person name="Larsson T."/>
            <person name="Lv J."/>
            <person name="Arendt D."/>
            <person name="Savage R."/>
            <person name="Osoegawa K."/>
            <person name="de Jong P."/>
            <person name="Grimwood J."/>
            <person name="Chapman J.A."/>
            <person name="Shapiro H."/>
            <person name="Aerts A."/>
            <person name="Otillar R.P."/>
            <person name="Terry A.Y."/>
            <person name="Boore J.L."/>
            <person name="Grigoriev I.V."/>
            <person name="Lindberg D.R."/>
            <person name="Seaver E.C."/>
            <person name="Weisblat D.A."/>
            <person name="Putnam N.H."/>
            <person name="Rokhsar D.S."/>
        </authorList>
    </citation>
    <scope>NUCLEOTIDE SEQUENCE [LARGE SCALE GENOMIC DNA]</scope>
</reference>
<dbReference type="InterPro" id="IPR011583">
    <property type="entry name" value="Chitinase_II/V-like_cat"/>
</dbReference>
<dbReference type="GO" id="GO:0005975">
    <property type="term" value="P:carbohydrate metabolic process"/>
    <property type="evidence" value="ECO:0007669"/>
    <property type="project" value="InterPro"/>
</dbReference>
<dbReference type="InterPro" id="IPR001223">
    <property type="entry name" value="Glyco_hydro18_cat"/>
</dbReference>
<dbReference type="PANTHER" id="PTHR11177">
    <property type="entry name" value="CHITINASE"/>
    <property type="match status" value="1"/>
</dbReference>
<evidence type="ECO:0000256" key="6">
    <source>
        <dbReference type="RuleBase" id="RU004453"/>
    </source>
</evidence>
<dbReference type="InterPro" id="IPR050314">
    <property type="entry name" value="Glycosyl_Hydrlase_18"/>
</dbReference>
<dbReference type="FunFam" id="3.10.50.10:FF:000003">
    <property type="entry name" value="Class V chitinase CHIT5b"/>
    <property type="match status" value="1"/>
</dbReference>
<dbReference type="Gene3D" id="3.20.20.80">
    <property type="entry name" value="Glycosidases"/>
    <property type="match status" value="1"/>
</dbReference>
<dbReference type="Gene3D" id="3.10.50.10">
    <property type="match status" value="1"/>
</dbReference>
<dbReference type="GO" id="GO:0005576">
    <property type="term" value="C:extracellular region"/>
    <property type="evidence" value="ECO:0007669"/>
    <property type="project" value="TreeGrafter"/>
</dbReference>
<evidence type="ECO:0000256" key="5">
    <source>
        <dbReference type="RuleBase" id="RU000489"/>
    </source>
</evidence>
<evidence type="ECO:0000256" key="3">
    <source>
        <dbReference type="ARBA" id="ARBA00023180"/>
    </source>
</evidence>
<keyword evidence="4 5" id="KW-0326">Glycosidase</keyword>
<dbReference type="PROSITE" id="PS01095">
    <property type="entry name" value="GH18_1"/>
    <property type="match status" value="1"/>
</dbReference>
<dbReference type="PANTHER" id="PTHR11177:SF317">
    <property type="entry name" value="CHITINASE 12-RELATED"/>
    <property type="match status" value="1"/>
</dbReference>